<dbReference type="InterPro" id="IPR043548">
    <property type="entry name" value="PIKfyve"/>
</dbReference>
<dbReference type="GO" id="GO:0035556">
    <property type="term" value="P:intracellular signal transduction"/>
    <property type="evidence" value="ECO:0007669"/>
    <property type="project" value="InterPro"/>
</dbReference>
<evidence type="ECO:0000256" key="14">
    <source>
        <dbReference type="PROSITE-ProRule" id="PRU00091"/>
    </source>
</evidence>
<keyword evidence="10" id="KW-0862">Zinc</keyword>
<dbReference type="GO" id="GO:0008270">
    <property type="term" value="F:zinc ion binding"/>
    <property type="evidence" value="ECO:0007669"/>
    <property type="project" value="UniProtKB-KW"/>
</dbReference>
<dbReference type="GO" id="GO:0090385">
    <property type="term" value="P:phagosome-lysosome fusion"/>
    <property type="evidence" value="ECO:0007669"/>
    <property type="project" value="TreeGrafter"/>
</dbReference>
<dbReference type="SUPFAM" id="SSF57903">
    <property type="entry name" value="FYVE/PHD zinc finger"/>
    <property type="match status" value="1"/>
</dbReference>
<dbReference type="GO" id="GO:0046488">
    <property type="term" value="P:phosphatidylinositol metabolic process"/>
    <property type="evidence" value="ECO:0007669"/>
    <property type="project" value="UniProtKB-UniRule"/>
</dbReference>
<keyword evidence="6 15" id="KW-0547">Nucleotide-binding</keyword>
<keyword evidence="3" id="KW-0597">Phosphoprotein</keyword>
<feature type="region of interest" description="Disordered" evidence="16">
    <location>
        <begin position="1297"/>
        <end position="1324"/>
    </location>
</feature>
<dbReference type="InterPro" id="IPR036390">
    <property type="entry name" value="WH_DNA-bd_sf"/>
</dbReference>
<feature type="compositionally biased region" description="Basic and acidic residues" evidence="16">
    <location>
        <begin position="1297"/>
        <end position="1308"/>
    </location>
</feature>
<dbReference type="InterPro" id="IPR027483">
    <property type="entry name" value="PInositol-4-P-4/5-kinase_C_sf"/>
</dbReference>
<feature type="compositionally biased region" description="Polar residues" evidence="16">
    <location>
        <begin position="1344"/>
        <end position="1357"/>
    </location>
</feature>
<dbReference type="InterPro" id="IPR000591">
    <property type="entry name" value="DEP_dom"/>
</dbReference>
<evidence type="ECO:0000256" key="1">
    <source>
        <dbReference type="ARBA" id="ARBA00004608"/>
    </source>
</evidence>
<dbReference type="InterPro" id="IPR044769">
    <property type="entry name" value="PIKfyve_PIPKc"/>
</dbReference>
<dbReference type="FunFam" id="3.30.40.10:FF:000057">
    <property type="entry name" value="1-phosphatidylinositol 3-phosphate 5-kinase isoform X1"/>
    <property type="match status" value="1"/>
</dbReference>
<dbReference type="Pfam" id="PF00118">
    <property type="entry name" value="Cpn60_TCP1"/>
    <property type="match status" value="1"/>
</dbReference>
<dbReference type="SMART" id="SM00064">
    <property type="entry name" value="FYVE"/>
    <property type="match status" value="1"/>
</dbReference>
<feature type="domain" description="PIPK" evidence="19">
    <location>
        <begin position="1482"/>
        <end position="1808"/>
    </location>
</feature>
<dbReference type="GO" id="GO:0000285">
    <property type="term" value="F:1-phosphatidylinositol-3-phosphate 5-kinase activity"/>
    <property type="evidence" value="ECO:0007669"/>
    <property type="project" value="UniProtKB-EC"/>
</dbReference>
<comment type="subcellular location">
    <subcellularLocation>
        <location evidence="1">Endosome membrane</location>
    </subcellularLocation>
</comment>
<dbReference type="GO" id="GO:0010008">
    <property type="term" value="C:endosome membrane"/>
    <property type="evidence" value="ECO:0007669"/>
    <property type="project" value="UniProtKB-SubCell"/>
</dbReference>
<feature type="domain" description="FYVE-type" evidence="17">
    <location>
        <begin position="124"/>
        <end position="179"/>
    </location>
</feature>
<dbReference type="FunFam" id="3.30.810.10:FF:000001">
    <property type="entry name" value="1-phosphatidylinositol 3-phosphate 5-kinase FAB1"/>
    <property type="match status" value="1"/>
</dbReference>
<dbReference type="SMART" id="SM00049">
    <property type="entry name" value="DEP"/>
    <property type="match status" value="1"/>
</dbReference>
<evidence type="ECO:0000313" key="20">
    <source>
        <dbReference type="EMBL" id="CAH1155707.1"/>
    </source>
</evidence>
<keyword evidence="12" id="KW-0472">Membrane</keyword>
<evidence type="ECO:0000256" key="6">
    <source>
        <dbReference type="ARBA" id="ARBA00022741"/>
    </source>
</evidence>
<dbReference type="InterPro" id="IPR011011">
    <property type="entry name" value="Znf_FYVE_PHD"/>
</dbReference>
<dbReference type="InterPro" id="IPR000306">
    <property type="entry name" value="Znf_FYVE"/>
</dbReference>
<dbReference type="OrthoDB" id="158357at2759"/>
<dbReference type="InterPro" id="IPR013083">
    <property type="entry name" value="Znf_RING/FYVE/PHD"/>
</dbReference>
<evidence type="ECO:0000256" key="7">
    <source>
        <dbReference type="ARBA" id="ARBA00022753"/>
    </source>
</evidence>
<name>A0A9P0GPY7_PHACE</name>
<dbReference type="Proteomes" id="UP001153737">
    <property type="component" value="Chromosome 2"/>
</dbReference>
<dbReference type="FunFam" id="3.50.7.10:FF:000007">
    <property type="entry name" value="1-phosphatidylinositol 3-phosphate 5-kinase isoform X1"/>
    <property type="match status" value="1"/>
</dbReference>
<evidence type="ECO:0000256" key="10">
    <source>
        <dbReference type="ARBA" id="ARBA00022833"/>
    </source>
</evidence>
<keyword evidence="21" id="KW-1185">Reference proteome</keyword>
<reference evidence="20" key="1">
    <citation type="submission" date="2022-01" db="EMBL/GenBank/DDBJ databases">
        <authorList>
            <person name="King R."/>
        </authorList>
    </citation>
    <scope>NUCLEOTIDE SEQUENCE</scope>
</reference>
<keyword evidence="8 14" id="KW-0863">Zinc-finger</keyword>
<dbReference type="SUPFAM" id="SSF46785">
    <property type="entry name" value="Winged helix' DNA-binding domain"/>
    <property type="match status" value="1"/>
</dbReference>
<keyword evidence="9 15" id="KW-0418">Kinase</keyword>
<gene>
    <name evidence="20" type="ORF">PHAECO_LOCUS6596</name>
</gene>
<feature type="region of interest" description="Disordered" evidence="16">
    <location>
        <begin position="1457"/>
        <end position="1482"/>
    </location>
</feature>
<evidence type="ECO:0000256" key="9">
    <source>
        <dbReference type="ARBA" id="ARBA00022777"/>
    </source>
</evidence>
<evidence type="ECO:0000256" key="8">
    <source>
        <dbReference type="ARBA" id="ARBA00022771"/>
    </source>
</evidence>
<evidence type="ECO:0000256" key="12">
    <source>
        <dbReference type="ARBA" id="ARBA00023136"/>
    </source>
</evidence>
<evidence type="ECO:0000256" key="4">
    <source>
        <dbReference type="ARBA" id="ARBA00022679"/>
    </source>
</evidence>
<dbReference type="Gene3D" id="3.30.810.10">
    <property type="entry name" value="2-Layer Sandwich"/>
    <property type="match status" value="1"/>
</dbReference>
<feature type="domain" description="DEP" evidence="18">
    <location>
        <begin position="285"/>
        <end position="359"/>
    </location>
</feature>
<keyword evidence="5" id="KW-0479">Metal-binding</keyword>
<dbReference type="Gene3D" id="3.30.40.10">
    <property type="entry name" value="Zinc/RING finger domain, C3HC4 (zinc finger)"/>
    <property type="match status" value="1"/>
</dbReference>
<dbReference type="SUPFAM" id="SSF56104">
    <property type="entry name" value="SAICAR synthase-like"/>
    <property type="match status" value="1"/>
</dbReference>
<dbReference type="InterPro" id="IPR002423">
    <property type="entry name" value="Cpn60/GroEL/TCP-1"/>
</dbReference>
<dbReference type="InterPro" id="IPR017455">
    <property type="entry name" value="Znf_FYVE-rel"/>
</dbReference>
<dbReference type="EMBL" id="OU896708">
    <property type="protein sequence ID" value="CAH1155707.1"/>
    <property type="molecule type" value="Genomic_DNA"/>
</dbReference>
<comment type="catalytic activity">
    <reaction evidence="13">
        <text>a 1,2-diacyl-sn-glycero-3-phospho-(1D-myo-inositol-3-phosphate) + ATP = a 1,2-diacyl-sn-glycero-3-phospho-(1D-myo-inositol-3,5-bisphosphate) + ADP + H(+)</text>
        <dbReference type="Rhea" id="RHEA:13609"/>
        <dbReference type="ChEBI" id="CHEBI:15378"/>
        <dbReference type="ChEBI" id="CHEBI:30616"/>
        <dbReference type="ChEBI" id="CHEBI:57923"/>
        <dbReference type="ChEBI" id="CHEBI:58088"/>
        <dbReference type="ChEBI" id="CHEBI:456216"/>
        <dbReference type="EC" id="2.7.1.150"/>
    </reaction>
    <physiologicalReaction direction="left-to-right" evidence="13">
        <dbReference type="Rhea" id="RHEA:13610"/>
    </physiologicalReaction>
</comment>
<dbReference type="Pfam" id="PF01363">
    <property type="entry name" value="FYVE"/>
    <property type="match status" value="1"/>
</dbReference>
<dbReference type="PANTHER" id="PTHR46715">
    <property type="entry name" value="1-PHOSPHATIDYLINOSITOL 3-PHOSPHATE 5-KINASE"/>
    <property type="match status" value="1"/>
</dbReference>
<dbReference type="Gene3D" id="1.10.10.10">
    <property type="entry name" value="Winged helix-like DNA-binding domain superfamily/Winged helix DNA-binding domain"/>
    <property type="match status" value="1"/>
</dbReference>
<dbReference type="Pfam" id="PF01504">
    <property type="entry name" value="PIP5K"/>
    <property type="match status" value="1"/>
</dbReference>
<dbReference type="Gene3D" id="3.30.800.10">
    <property type="entry name" value="Phosphatidylinositol Phosphate Kinase II Beta"/>
    <property type="match status" value="1"/>
</dbReference>
<keyword evidence="4 15" id="KW-0808">Transferase</keyword>
<dbReference type="PROSITE" id="PS51455">
    <property type="entry name" value="PIPK"/>
    <property type="match status" value="1"/>
</dbReference>
<dbReference type="CDD" id="cd17300">
    <property type="entry name" value="PIPKc_PIKfyve"/>
    <property type="match status" value="1"/>
</dbReference>
<dbReference type="SMART" id="SM00330">
    <property type="entry name" value="PIPKc"/>
    <property type="match status" value="1"/>
</dbReference>
<protein>
    <recommendedName>
        <fullName evidence="2">1-phosphatidylinositol-3-phosphate 5-kinase</fullName>
        <ecNumber evidence="2">2.7.1.150</ecNumber>
    </recommendedName>
</protein>
<evidence type="ECO:0000256" key="13">
    <source>
        <dbReference type="ARBA" id="ARBA00052820"/>
    </source>
</evidence>
<dbReference type="Pfam" id="PF00610">
    <property type="entry name" value="DEP"/>
    <property type="match status" value="1"/>
</dbReference>
<evidence type="ECO:0000259" key="19">
    <source>
        <dbReference type="PROSITE" id="PS51455"/>
    </source>
</evidence>
<dbReference type="PROSITE" id="PS50186">
    <property type="entry name" value="DEP"/>
    <property type="match status" value="1"/>
</dbReference>
<feature type="compositionally biased region" description="Polar residues" evidence="16">
    <location>
        <begin position="224"/>
        <end position="235"/>
    </location>
</feature>
<evidence type="ECO:0000259" key="17">
    <source>
        <dbReference type="PROSITE" id="PS50178"/>
    </source>
</evidence>
<dbReference type="CDD" id="cd15725">
    <property type="entry name" value="FYVE_PIKfyve_Fab1"/>
    <property type="match status" value="1"/>
</dbReference>
<dbReference type="InterPro" id="IPR027409">
    <property type="entry name" value="GroEL-like_apical_dom_sf"/>
</dbReference>
<evidence type="ECO:0000256" key="11">
    <source>
        <dbReference type="ARBA" id="ARBA00022840"/>
    </source>
</evidence>
<evidence type="ECO:0000256" key="5">
    <source>
        <dbReference type="ARBA" id="ARBA00022723"/>
    </source>
</evidence>
<dbReference type="InterPro" id="IPR027484">
    <property type="entry name" value="PInositol-4-P-5-kinase_N"/>
</dbReference>
<evidence type="ECO:0000256" key="3">
    <source>
        <dbReference type="ARBA" id="ARBA00022553"/>
    </source>
</evidence>
<dbReference type="PROSITE" id="PS50178">
    <property type="entry name" value="ZF_FYVE"/>
    <property type="match status" value="1"/>
</dbReference>
<evidence type="ECO:0000256" key="16">
    <source>
        <dbReference type="SAM" id="MobiDB-lite"/>
    </source>
</evidence>
<dbReference type="GO" id="GO:0005524">
    <property type="term" value="F:ATP binding"/>
    <property type="evidence" value="ECO:0007669"/>
    <property type="project" value="UniProtKB-UniRule"/>
</dbReference>
<keyword evidence="11 15" id="KW-0067">ATP-binding</keyword>
<dbReference type="EC" id="2.7.1.150" evidence="2"/>
<feature type="region of interest" description="Disordered" evidence="16">
    <location>
        <begin position="215"/>
        <end position="235"/>
    </location>
</feature>
<evidence type="ECO:0000313" key="21">
    <source>
        <dbReference type="Proteomes" id="UP001153737"/>
    </source>
</evidence>
<keyword evidence="7" id="KW-0967">Endosome</keyword>
<evidence type="ECO:0000256" key="15">
    <source>
        <dbReference type="PROSITE-ProRule" id="PRU00781"/>
    </source>
</evidence>
<dbReference type="CDD" id="cd03334">
    <property type="entry name" value="Fab1_TCP"/>
    <property type="match status" value="1"/>
</dbReference>
<dbReference type="Gene3D" id="3.50.7.10">
    <property type="entry name" value="GroEL"/>
    <property type="match status" value="1"/>
</dbReference>
<dbReference type="GO" id="GO:1903426">
    <property type="term" value="P:regulation of reactive oxygen species biosynthetic process"/>
    <property type="evidence" value="ECO:0007669"/>
    <property type="project" value="TreeGrafter"/>
</dbReference>
<reference evidence="20" key="2">
    <citation type="submission" date="2022-10" db="EMBL/GenBank/DDBJ databases">
        <authorList>
            <consortium name="ENA_rothamsted_submissions"/>
            <consortium name="culmorum"/>
            <person name="King R."/>
        </authorList>
    </citation>
    <scope>NUCLEOTIDE SEQUENCE</scope>
</reference>
<feature type="region of interest" description="Disordered" evidence="16">
    <location>
        <begin position="1344"/>
        <end position="1372"/>
    </location>
</feature>
<dbReference type="SUPFAM" id="SSF52029">
    <property type="entry name" value="GroEL apical domain-like"/>
    <property type="match status" value="1"/>
</dbReference>
<dbReference type="InterPro" id="IPR002498">
    <property type="entry name" value="PInositol-4-P-4/5-kinase_core"/>
</dbReference>
<proteinExistence type="predicted"/>
<accession>A0A9P0GPY7</accession>
<dbReference type="GO" id="GO:0032438">
    <property type="term" value="P:melanosome organization"/>
    <property type="evidence" value="ECO:0007669"/>
    <property type="project" value="TreeGrafter"/>
</dbReference>
<evidence type="ECO:0000259" key="18">
    <source>
        <dbReference type="PROSITE" id="PS50186"/>
    </source>
</evidence>
<sequence length="1824" mass="207611">MSKNLQSATKLTEFAPLQSEDAKPQSVGQFLTSFFKKKNAIPEENISDDADNAISDSLPNWAVDSPTDLTFSGKESSANVYAVDVNEGRSLPNVLKRISNLLALKSSNLQDYGDTELKQYWMPDSVSKECYECSEKFTTFRRRHHCRVCGQIFCSQCCNQQIPGKIFGCTGDLRVCTYCCKVVLSYLQSSDFAIDLSTDLRCLQESLQSKFGVETPKISDDTNSKTPSTSLSDGNTLRRKISVGYQEETFASGGSNTSYLTTEEKCKALQNSISLRNLFEEICKPTIGINFETHRYRLKTYTECFLGSELVDWLIFQQKAKNRIQASALCQALLEGGYIESVSEPQTFVDGYAFYSKGNIRSMQSSRTSLNFDVPFHEEPHWVQQIPQESSTTDSDNEQMSPINIIQGNMTSSSSYMLDLNLEANTVYLSRPPEVEFKFSDVSEPDQREHEGNTVVRPTEQLEAAPESGWFNASNLREENGEKSAYNLLTEASDQHMQNLLRQLLSSKGLSLSWSEVISTLIHNIIANIRPDKNHDAVDLDIRHYVQFKIISGGLRSDTSLIGGIVCSKNVAHKRMSTDIQNPRILLLQCSIVYQRTEGRLLSLEPVLMQEHEYLRHVAARIVALQPDVVIVQKNVSRLAQDMLREHNITLVQNVKQTVLERLSRCTQADLVSSVDAHIGRPKLGFCKRFYLKRFNIERGGSKTLMFFEGLPVSNLGCTVLLRGASRIELMQLKKVSSLLLFTAYNWRLEKSFLMDVSAMPPNTKCEFFEDSRENSPDFPQPKVSFGDNHSETVQVNDKIEKTVLKKSNNDQNREDRKITAESVEDFTDPLHSYHNDSGRTNDNINNEVFTVAELPFSNSFRKHLDDIILSISPYIVFPVPYLETELGKKCKLRSFFPKHIYSSEQFGNGKKMKRKDSEHKTNQDSTVKPYHPFLLSKITASADDVNIQNMLANFRACGGRYEKKENMCVKIVPKNSERTESDNSSKDVFDPNNHQRLAVLFCSYSSESNNSPAFCVNPWIVYMDFYGRNDIPLGCFLERYCFRSTYNCPSKSCDTPMVKHIRRFVHNSGCVTICLNYFENEFSEQHIVTWTWCTKCQMVSAVVPMSADSWSYSFAKYLELKFHGELFTRRGMSACSHSLHHDHYQYFGYKNFVATFKYSPISIWEISLPPSLIDIKYDINDLQSQLIDDIRIMSQKGHEVFSSILDKLITLPGDESDTVVNLKQIMSKEQGFFKQKVEELQLKLTSPSIENKEFEEKVPGLHSSYWKISDNLVRIKRSIIETTEYWNMKLSEVTRKKENDKKKERLAPVDSDSPNTEEIEVECQENSTFVPDEKDHNISTIKKMQSLDNSDSDSFTPSSPRSHHRSQSDGTAICQIEDSVDGKKESDKKLKTILSHLLPSSTNISTIPAPFGNQEHYILPESYIPVVVKENEPSSVIAYTLASSDYKKTLEELVGRKTQNDQSSSPICKRRNNSCDNDKNDDDKSMSLLGFLRSKESNDLYIQSPTATNTEINSEVPPNTSEKADVAKKTRNAHIEVQFHDSNSNFFCRVYLAEKFAALRNAVLPMGEDGFIRSLSKSVQWNARGGKSGSNFSKSADDRFILKDMSKSEIQLFLESASYYFDYMNRCHTTKQPTLLGKIVGIYQIVFRNNTSVPYRSNLLVMENLFYNRKVSQKFDLKGSMRNRLVIPDNQEGEIVLLDENLLKMTCDSPLYILPHSKSVLIAAIQNDTEFLSNRSVMDYSLLVGLDSENKELVLGIIDYIRTFTWDKRLETMVKRSGILGGQGKLPTIVSPEEYQKRFMEAMHRYFLEVPDHWAGLGKGLDL</sequence>
<dbReference type="GO" id="GO:0052810">
    <property type="term" value="F:1-phosphatidylinositol-5-kinase activity"/>
    <property type="evidence" value="ECO:0007669"/>
    <property type="project" value="TreeGrafter"/>
</dbReference>
<evidence type="ECO:0000256" key="2">
    <source>
        <dbReference type="ARBA" id="ARBA00012009"/>
    </source>
</evidence>
<dbReference type="InterPro" id="IPR036388">
    <property type="entry name" value="WH-like_DNA-bd_sf"/>
</dbReference>
<dbReference type="PANTHER" id="PTHR46715:SF1">
    <property type="entry name" value="1-PHOSPHATIDYLINOSITOL 3-PHOSPHATE 5-KINASE"/>
    <property type="match status" value="1"/>
</dbReference>
<organism evidence="20 21">
    <name type="scientific">Phaedon cochleariae</name>
    <name type="common">Mustard beetle</name>
    <dbReference type="NCBI Taxonomy" id="80249"/>
    <lineage>
        <taxon>Eukaryota</taxon>
        <taxon>Metazoa</taxon>
        <taxon>Ecdysozoa</taxon>
        <taxon>Arthropoda</taxon>
        <taxon>Hexapoda</taxon>
        <taxon>Insecta</taxon>
        <taxon>Pterygota</taxon>
        <taxon>Neoptera</taxon>
        <taxon>Endopterygota</taxon>
        <taxon>Coleoptera</taxon>
        <taxon>Polyphaga</taxon>
        <taxon>Cucujiformia</taxon>
        <taxon>Chrysomeloidea</taxon>
        <taxon>Chrysomelidae</taxon>
        <taxon>Chrysomelinae</taxon>
        <taxon>Chrysomelini</taxon>
        <taxon>Phaedon</taxon>
    </lineage>
</organism>